<dbReference type="PANTHER" id="PTHR43767:SF1">
    <property type="entry name" value="NONRIBOSOMAL PEPTIDE SYNTHASE PES1 (EUROFUNG)-RELATED"/>
    <property type="match status" value="1"/>
</dbReference>
<organism evidence="3">
    <name type="scientific">Treponema denticola H-22</name>
    <dbReference type="NCBI Taxonomy" id="999432"/>
    <lineage>
        <taxon>Bacteria</taxon>
        <taxon>Pseudomonadati</taxon>
        <taxon>Spirochaetota</taxon>
        <taxon>Spirochaetia</taxon>
        <taxon>Spirochaetales</taxon>
        <taxon>Treponemataceae</taxon>
        <taxon>Treponema</taxon>
    </lineage>
</organism>
<evidence type="ECO:0000313" key="3">
    <source>
        <dbReference type="EMBL" id="EMB30634.1"/>
    </source>
</evidence>
<proteinExistence type="predicted"/>
<comment type="caution">
    <text evidence="3">The sequence shown here is derived from an EMBL/GenBank/DDBJ whole genome shotgun (WGS) entry which is preliminary data.</text>
</comment>
<dbReference type="AlphaFoldDB" id="A0A0E2E290"/>
<dbReference type="PATRIC" id="fig|999432.5.peg.2410"/>
<dbReference type="Gene3D" id="3.30.300.30">
    <property type="match status" value="1"/>
</dbReference>
<accession>A0A0E2E290</accession>
<feature type="transmembrane region" description="Helical" evidence="1">
    <location>
        <begin position="271"/>
        <end position="289"/>
    </location>
</feature>
<dbReference type="HOGENOM" id="CLU_000022_59_9_12"/>
<keyword evidence="1" id="KW-0812">Transmembrane</keyword>
<dbReference type="InterPro" id="IPR045851">
    <property type="entry name" value="AMP-bd_C_sf"/>
</dbReference>
<dbReference type="PANTHER" id="PTHR43767">
    <property type="entry name" value="LONG-CHAIN-FATTY-ACID--COA LIGASE"/>
    <property type="match status" value="1"/>
</dbReference>
<sequence>MANLNKKPWAFLDEWRGSKFKGEWPTLPEMFEITAERYPDRNCFTVFEPDRVTLSYSESLKVVKDLAYWMTENGVTKGTHVAVSGKNSPEWAVVYLASLFAGGIIIPIDYGLHNEEIETLLKTAKPKLFFVDEEKFDFFAEKAKTENHIGSLYSLSKKHPEIYVYNLKPSGSPELAKAQENDTAAILFTSGTTGNPKGVMLSHKNFVSDCYIAQSNLNIYHTDVFYALLPLHHSYTMLAVFIEALSVGAELVFGKTLAVSKMLAELKAGKITMLLGVPLLFNKLLAGIFKGIKAKGIVVFGIIKALMGISYFFKKVFKVNIGSKLFHGILDKASLGNVRIAICGGGPLAPKVFRAYNEFGIDFVQGYGLTETSPIIALNPKEHFKIASVGQYFISCMEMKILDPDEKGIGEVAVKGPMVMQGYYNMPEETAEVLSPDGWLKTGDLGWLDDEGYLYLCGRAKNLIVTAGGKNVFPEEIENMFQLYYNEIEQITAAGYQAEEGEEVEALVYPADDLYKKLNMTRGTSEGDAAVQKEIDAIIETVNKKLLPYQRITKTTYLSEPLEMTTTKKVKRFKK</sequence>
<dbReference type="EMBL" id="AGDV01000021">
    <property type="protein sequence ID" value="EMB30634.1"/>
    <property type="molecule type" value="Genomic_DNA"/>
</dbReference>
<dbReference type="InterPro" id="IPR020845">
    <property type="entry name" value="AMP-binding_CS"/>
</dbReference>
<feature type="domain" description="AMP-dependent synthetase/ligase" evidence="2">
    <location>
        <begin position="31"/>
        <end position="424"/>
    </location>
</feature>
<dbReference type="Proteomes" id="UP000011705">
    <property type="component" value="Chromosome"/>
</dbReference>
<dbReference type="RefSeq" id="WP_002685785.1">
    <property type="nucleotide sequence ID" value="NZ_CM001795.1"/>
</dbReference>
<keyword evidence="1" id="KW-1133">Transmembrane helix</keyword>
<evidence type="ECO:0000259" key="2">
    <source>
        <dbReference type="Pfam" id="PF00501"/>
    </source>
</evidence>
<feature type="transmembrane region" description="Helical" evidence="1">
    <location>
        <begin position="295"/>
        <end position="313"/>
    </location>
</feature>
<dbReference type="PROSITE" id="PS00455">
    <property type="entry name" value="AMP_BINDING"/>
    <property type="match status" value="1"/>
</dbReference>
<dbReference type="GO" id="GO:0016878">
    <property type="term" value="F:acid-thiol ligase activity"/>
    <property type="evidence" value="ECO:0007669"/>
    <property type="project" value="UniProtKB-ARBA"/>
</dbReference>
<dbReference type="InterPro" id="IPR000873">
    <property type="entry name" value="AMP-dep_synth/lig_dom"/>
</dbReference>
<reference evidence="3" key="1">
    <citation type="submission" date="2012-01" db="EMBL/GenBank/DDBJ databases">
        <title>The Genome Sequence of Treponema denticola H-22.</title>
        <authorList>
            <consortium name="The Broad Institute Genome Sequencing Platform"/>
            <person name="Earl A."/>
            <person name="Ward D."/>
            <person name="Feldgarden M."/>
            <person name="Gevers D."/>
            <person name="Blanton J.M."/>
            <person name="Fenno C.J."/>
            <person name="Baranova O.V."/>
            <person name="Mathney J."/>
            <person name="Dewhirst F.E."/>
            <person name="Izard J."/>
            <person name="Young S.K."/>
            <person name="Zeng Q."/>
            <person name="Gargeya S."/>
            <person name="Fitzgerald M."/>
            <person name="Haas B."/>
            <person name="Abouelleil A."/>
            <person name="Alvarado L."/>
            <person name="Arachchi H.M."/>
            <person name="Berlin A."/>
            <person name="Chapman S.B."/>
            <person name="Gearin G."/>
            <person name="Goldberg J."/>
            <person name="Griggs A."/>
            <person name="Gujja S."/>
            <person name="Hansen M."/>
            <person name="Heiman D."/>
            <person name="Howarth C."/>
            <person name="Larimer J."/>
            <person name="Lui A."/>
            <person name="MacDonald P.J.P."/>
            <person name="McCowen C."/>
            <person name="Montmayeur A."/>
            <person name="Murphy C."/>
            <person name="Neiman D."/>
            <person name="Pearson M."/>
            <person name="Priest M."/>
            <person name="Roberts A."/>
            <person name="Saif S."/>
            <person name="Shea T."/>
            <person name="Sisk P."/>
            <person name="Stolte C."/>
            <person name="Sykes S."/>
            <person name="Wortman J."/>
            <person name="Nusbaum C."/>
            <person name="Birren B."/>
        </authorList>
    </citation>
    <scope>NUCLEOTIDE SEQUENCE [LARGE SCALE GENOMIC DNA]</scope>
    <source>
        <strain evidence="3">H-22</strain>
    </source>
</reference>
<dbReference type="Gene3D" id="3.40.50.12780">
    <property type="entry name" value="N-terminal domain of ligase-like"/>
    <property type="match status" value="1"/>
</dbReference>
<dbReference type="InterPro" id="IPR050237">
    <property type="entry name" value="ATP-dep_AMP-bd_enzyme"/>
</dbReference>
<evidence type="ECO:0000256" key="1">
    <source>
        <dbReference type="SAM" id="Phobius"/>
    </source>
</evidence>
<dbReference type="Pfam" id="PF00501">
    <property type="entry name" value="AMP-binding"/>
    <property type="match status" value="1"/>
</dbReference>
<protein>
    <recommendedName>
        <fullName evidence="2">AMP-dependent synthetase/ligase domain-containing protein</fullName>
    </recommendedName>
</protein>
<keyword evidence="1" id="KW-0472">Membrane</keyword>
<dbReference type="SUPFAM" id="SSF56801">
    <property type="entry name" value="Acetyl-CoA synthetase-like"/>
    <property type="match status" value="1"/>
</dbReference>
<name>A0A0E2E290_TREDN</name>
<dbReference type="InterPro" id="IPR042099">
    <property type="entry name" value="ANL_N_sf"/>
</dbReference>
<gene>
    <name evidence="3" type="ORF">HMPREF9726_02319</name>
</gene>